<feature type="region of interest" description="Disordered" evidence="1">
    <location>
        <begin position="1"/>
        <end position="48"/>
    </location>
</feature>
<feature type="compositionally biased region" description="Basic and acidic residues" evidence="1">
    <location>
        <begin position="88"/>
        <end position="97"/>
    </location>
</feature>
<proteinExistence type="predicted"/>
<name>A0AAN8MZH3_9PEZI</name>
<evidence type="ECO:0000256" key="1">
    <source>
        <dbReference type="SAM" id="MobiDB-lite"/>
    </source>
</evidence>
<dbReference type="AlphaFoldDB" id="A0AAN8MZH3"/>
<organism evidence="2 3">
    <name type="scientific">Orbilia javanica</name>
    <dbReference type="NCBI Taxonomy" id="47235"/>
    <lineage>
        <taxon>Eukaryota</taxon>
        <taxon>Fungi</taxon>
        <taxon>Dikarya</taxon>
        <taxon>Ascomycota</taxon>
        <taxon>Pezizomycotina</taxon>
        <taxon>Orbiliomycetes</taxon>
        <taxon>Orbiliales</taxon>
        <taxon>Orbiliaceae</taxon>
        <taxon>Orbilia</taxon>
    </lineage>
</organism>
<feature type="compositionally biased region" description="Pro residues" evidence="1">
    <location>
        <begin position="1"/>
        <end position="10"/>
    </location>
</feature>
<evidence type="ECO:0000313" key="2">
    <source>
        <dbReference type="EMBL" id="KAK6347962.1"/>
    </source>
</evidence>
<sequence>MNPKPGPSPPGDENVAPREGNSGVGPNGPASEGQLTLPPPRLGAPGAFFRGHRRSRVVLGSRQDLGDIDFSEVFRPVHAQNPSSDTAPEVKPKKERKSVRFSDDAFEEWLRDFEDL</sequence>
<gene>
    <name evidence="2" type="ORF">TWF718_005782</name>
</gene>
<keyword evidence="3" id="KW-1185">Reference proteome</keyword>
<evidence type="ECO:0000313" key="3">
    <source>
        <dbReference type="Proteomes" id="UP001313282"/>
    </source>
</evidence>
<feature type="region of interest" description="Disordered" evidence="1">
    <location>
        <begin position="76"/>
        <end position="97"/>
    </location>
</feature>
<accession>A0AAN8MZH3</accession>
<protein>
    <submittedName>
        <fullName evidence="2">Uncharacterized protein</fullName>
    </submittedName>
</protein>
<reference evidence="2 3" key="1">
    <citation type="submission" date="2019-10" db="EMBL/GenBank/DDBJ databases">
        <authorList>
            <person name="Palmer J.M."/>
        </authorList>
    </citation>
    <scope>NUCLEOTIDE SEQUENCE [LARGE SCALE GENOMIC DNA]</scope>
    <source>
        <strain evidence="2 3">TWF718</strain>
    </source>
</reference>
<dbReference type="EMBL" id="JAVHNR010000003">
    <property type="protein sequence ID" value="KAK6347962.1"/>
    <property type="molecule type" value="Genomic_DNA"/>
</dbReference>
<comment type="caution">
    <text evidence="2">The sequence shown here is derived from an EMBL/GenBank/DDBJ whole genome shotgun (WGS) entry which is preliminary data.</text>
</comment>
<dbReference type="Proteomes" id="UP001313282">
    <property type="component" value="Unassembled WGS sequence"/>
</dbReference>